<evidence type="ECO:0000313" key="4">
    <source>
        <dbReference type="Proteomes" id="UP000234323"/>
    </source>
</evidence>
<dbReference type="PANTHER" id="PTHR10582:SF2">
    <property type="entry name" value="INACTIVE"/>
    <property type="match status" value="1"/>
</dbReference>
<comment type="caution">
    <text evidence="3">The sequence shown here is derived from an EMBL/GenBank/DDBJ whole genome shotgun (WGS) entry which is preliminary data.</text>
</comment>
<feature type="transmembrane region" description="Helical" evidence="2">
    <location>
        <begin position="447"/>
        <end position="468"/>
    </location>
</feature>
<dbReference type="VEuPathDB" id="FungiDB:RhiirFUN_009022"/>
<dbReference type="GO" id="GO:0005216">
    <property type="term" value="F:monoatomic ion channel activity"/>
    <property type="evidence" value="ECO:0007669"/>
    <property type="project" value="InterPro"/>
</dbReference>
<name>A0A2I1FYJ0_9GLOM</name>
<sequence length="660" mass="77845">MNSWDLLIEVINRINKSWTLEQYVFDIILTSSILSITIDRKERNDKKFTILSVSIFKDIQIIIDKDKNDENEGYTNITYNTSDEKFVRFIEFIESVHADLEYDDNDNIYIYVILPIIFPKAIEIGEDYLVEAIVDKYIVHYNNNYDKCFAPKILSIITTSFSELHNTYPNYAKKVISTLTIYNSNKNHDLKMRNTDKEHLESYSDYTKDSKIFKITNSFIIWFVIILMGPAAVPFEIRRTSVELFVPFIKFASYPPKSESKSTRSNLLEKLFLILLIPTSNESNEFIKNHYRKYSKISEIQSCDLYSDWNGEALINFKWDHFAKFYHYCNWFIFTIFLFVFAFSNVYPTKFLIIDIILGFFLLLIEARKFIFNPKKYVWTEINYINLFAYLLPFASSILYLFEISPPLWILSISFLLLDVKMIFFLLPSEIFGPYLTILRHVAKHVFSFILILLFLILAFAHAFFILLRPINPFDASQPLFNNDPNNPWNMASTHNSISSDKNVSMDPLLMQLPNMNTNLYAFYNTSVVALYQLMTGNTNSLDSWDLNQNPMLVVLWFSYSFLIVIYILNLFIGLLNNAIQEKSCKQYFLFQKAELKLNYFGYFHVKEDGKNGFLITYIWYNAYVDDLRKKIQENHNCDLYKGDKPIIHSKLLELVKNER</sequence>
<feature type="transmembrane region" description="Helical" evidence="2">
    <location>
        <begin position="555"/>
        <end position="576"/>
    </location>
</feature>
<keyword evidence="1" id="KW-0677">Repeat</keyword>
<organism evidence="3 4">
    <name type="scientific">Rhizophagus irregularis</name>
    <dbReference type="NCBI Taxonomy" id="588596"/>
    <lineage>
        <taxon>Eukaryota</taxon>
        <taxon>Fungi</taxon>
        <taxon>Fungi incertae sedis</taxon>
        <taxon>Mucoromycota</taxon>
        <taxon>Glomeromycotina</taxon>
        <taxon>Glomeromycetes</taxon>
        <taxon>Glomerales</taxon>
        <taxon>Glomeraceae</taxon>
        <taxon>Rhizophagus</taxon>
    </lineage>
</organism>
<evidence type="ECO:0000313" key="3">
    <source>
        <dbReference type="EMBL" id="PKY39450.1"/>
    </source>
</evidence>
<dbReference type="Proteomes" id="UP000234323">
    <property type="component" value="Unassembled WGS sequence"/>
</dbReference>
<feature type="transmembrane region" description="Helical" evidence="2">
    <location>
        <begin position="384"/>
        <end position="402"/>
    </location>
</feature>
<keyword evidence="2" id="KW-1133">Transmembrane helix</keyword>
<dbReference type="GO" id="GO:0098703">
    <property type="term" value="P:calcium ion import across plasma membrane"/>
    <property type="evidence" value="ECO:0007669"/>
    <property type="project" value="TreeGrafter"/>
</dbReference>
<evidence type="ECO:0000256" key="2">
    <source>
        <dbReference type="SAM" id="Phobius"/>
    </source>
</evidence>
<protein>
    <recommendedName>
        <fullName evidence="5">Ion transport domain-containing protein</fullName>
    </recommendedName>
</protein>
<reference evidence="3 4" key="1">
    <citation type="submission" date="2015-10" db="EMBL/GenBank/DDBJ databases">
        <title>Genome analyses suggest a sexual origin of heterokaryosis in a supposedly ancient asexual fungus.</title>
        <authorList>
            <person name="Ropars J."/>
            <person name="Sedzielewska K."/>
            <person name="Noel J."/>
            <person name="Charron P."/>
            <person name="Farinelli L."/>
            <person name="Marton T."/>
            <person name="Kruger M."/>
            <person name="Pelin A."/>
            <person name="Brachmann A."/>
            <person name="Corradi N."/>
        </authorList>
    </citation>
    <scope>NUCLEOTIDE SEQUENCE [LARGE SCALE GENOMIC DNA]</scope>
    <source>
        <strain evidence="3 4">A4</strain>
    </source>
</reference>
<keyword evidence="2" id="KW-0472">Membrane</keyword>
<dbReference type="EMBL" id="LLXI01000063">
    <property type="protein sequence ID" value="PKY39450.1"/>
    <property type="molecule type" value="Genomic_DNA"/>
</dbReference>
<dbReference type="PANTHER" id="PTHR10582">
    <property type="entry name" value="TRANSIENT RECEPTOR POTENTIAL ION CHANNEL PROTEIN"/>
    <property type="match status" value="1"/>
</dbReference>
<evidence type="ECO:0000256" key="1">
    <source>
        <dbReference type="ARBA" id="ARBA00022737"/>
    </source>
</evidence>
<feature type="transmembrane region" description="Helical" evidence="2">
    <location>
        <begin position="325"/>
        <end position="344"/>
    </location>
</feature>
<dbReference type="GO" id="GO:0005886">
    <property type="term" value="C:plasma membrane"/>
    <property type="evidence" value="ECO:0007669"/>
    <property type="project" value="TreeGrafter"/>
</dbReference>
<keyword evidence="2" id="KW-0812">Transmembrane</keyword>
<dbReference type="AlphaFoldDB" id="A0A2I1FYJ0"/>
<proteinExistence type="predicted"/>
<feature type="transmembrane region" description="Helical" evidence="2">
    <location>
        <begin position="219"/>
        <end position="237"/>
    </location>
</feature>
<accession>A0A2I1FYJ0</accession>
<keyword evidence="4" id="KW-1185">Reference proteome</keyword>
<evidence type="ECO:0008006" key="5">
    <source>
        <dbReference type="Google" id="ProtNLM"/>
    </source>
</evidence>
<feature type="transmembrane region" description="Helical" evidence="2">
    <location>
        <begin position="351"/>
        <end position="372"/>
    </location>
</feature>
<gene>
    <name evidence="3" type="ORF">RhiirA4_452640</name>
</gene>
<dbReference type="InterPro" id="IPR024862">
    <property type="entry name" value="TRPV"/>
</dbReference>